<proteinExistence type="predicted"/>
<sequence length="142" mass="16029">MKQLNRTQSAMMLIGACLMVAGAALYVFGEQTVAPCIFTPGTLMFAAMQYMQKYTGTDVTMRRLRRIMLTGAAFFIISALLMVENAYHVVFPLFAKTINGYTSYVKYIHNNWVVTLLVAAVLQLYSTHRISSELQKNKQREA</sequence>
<evidence type="ECO:0000313" key="3">
    <source>
        <dbReference type="Proteomes" id="UP000032046"/>
    </source>
</evidence>
<keyword evidence="3" id="KW-1185">Reference proteome</keyword>
<reference evidence="2 3" key="1">
    <citation type="submission" date="2015-01" db="EMBL/GenBank/DDBJ databases">
        <title>Comparative genomics of non-oral Prevotella species.</title>
        <authorList>
            <person name="Accetto T."/>
            <person name="Nograsek B."/>
            <person name="Avgustin G."/>
        </authorList>
    </citation>
    <scope>NUCLEOTIDE SEQUENCE [LARGE SCALE GENOMIC DNA]</scope>
    <source>
        <strain evidence="2 3">P5-119</strain>
    </source>
</reference>
<feature type="transmembrane region" description="Helical" evidence="1">
    <location>
        <begin position="72"/>
        <end position="95"/>
    </location>
</feature>
<protein>
    <submittedName>
        <fullName evidence="2">Uncharacterized protein</fullName>
    </submittedName>
</protein>
<keyword evidence="1" id="KW-0472">Membrane</keyword>
<dbReference type="RefSeq" id="WP_042520062.1">
    <property type="nucleotide sequence ID" value="NZ_JXQH01000005.1"/>
</dbReference>
<feature type="transmembrane region" description="Helical" evidence="1">
    <location>
        <begin position="9"/>
        <end position="26"/>
    </location>
</feature>
<dbReference type="EMBL" id="JXQK01000081">
    <property type="protein sequence ID" value="KIP60420.1"/>
    <property type="molecule type" value="Genomic_DNA"/>
</dbReference>
<dbReference type="PROSITE" id="PS51257">
    <property type="entry name" value="PROKAR_LIPOPROTEIN"/>
    <property type="match status" value="1"/>
</dbReference>
<evidence type="ECO:0000313" key="2">
    <source>
        <dbReference type="EMBL" id="KIP60420.1"/>
    </source>
</evidence>
<gene>
    <name evidence="2" type="ORF">ST44_11480</name>
</gene>
<feature type="transmembrane region" description="Helical" evidence="1">
    <location>
        <begin position="107"/>
        <end position="126"/>
    </location>
</feature>
<keyword evidence="1" id="KW-1133">Transmembrane helix</keyword>
<organism evidence="2 3">
    <name type="scientific">Prevotella pectinovora</name>
    <dbReference type="NCBI Taxonomy" id="1602169"/>
    <lineage>
        <taxon>Bacteria</taxon>
        <taxon>Pseudomonadati</taxon>
        <taxon>Bacteroidota</taxon>
        <taxon>Bacteroidia</taxon>
        <taxon>Bacteroidales</taxon>
        <taxon>Prevotellaceae</taxon>
        <taxon>Prevotella</taxon>
    </lineage>
</organism>
<dbReference type="STRING" id="1602171.ST44_11480"/>
<dbReference type="AlphaFoldDB" id="A0A0D0IXJ9"/>
<comment type="caution">
    <text evidence="2">The sequence shown here is derived from an EMBL/GenBank/DDBJ whole genome shotgun (WGS) entry which is preliminary data.</text>
</comment>
<keyword evidence="1" id="KW-0812">Transmembrane</keyword>
<dbReference type="Proteomes" id="UP000032046">
    <property type="component" value="Unassembled WGS sequence"/>
</dbReference>
<name>A0A0D0IXJ9_9BACT</name>
<evidence type="ECO:0000256" key="1">
    <source>
        <dbReference type="SAM" id="Phobius"/>
    </source>
</evidence>
<accession>A0A0D0IXJ9</accession>